<evidence type="ECO:0000313" key="2">
    <source>
        <dbReference type="Proteomes" id="UP001606134"/>
    </source>
</evidence>
<dbReference type="Gene3D" id="2.40.160.10">
    <property type="entry name" value="Porin"/>
    <property type="match status" value="1"/>
</dbReference>
<dbReference type="EMBL" id="JBIGIC010000002">
    <property type="protein sequence ID" value="MFG6486215.1"/>
    <property type="molecule type" value="Genomic_DNA"/>
</dbReference>
<proteinExistence type="predicted"/>
<name>A0ABW7H8H5_9BURK</name>
<sequence length="352" mass="37969">MPALAQSGEGPAIGTQLRDGLTLGGYATVELDVPRGSTPAIGANGVADIHRNAADAPPAARSQATGRTTLALSHLSAILWWEPSPQWKLLAEVDSQHGLQIPAHDEGRDRPDSGATLALERIYADWRASDALTWRVGKFLTPIGRWNQDHPDPLTWTTSRPLLSRSAFPANATGVMAFGSTSLGLSDVDYQIYVAPGQNWRAGAAQDAFSRAVGARVVLPLGSDAQLGISIAGFNQRDEDTDHRRLGGLDLLWQLGRLQVHAEVLSRRGGDGYESSEHGGFVQLVHPLGAGWSGVLRVEKLEYESRPALHSTVLGVVFKGHRHWVFKAEYDRTSTDSPDLPSGWQLSVTGLF</sequence>
<dbReference type="InterPro" id="IPR023614">
    <property type="entry name" value="Porin_dom_sf"/>
</dbReference>
<dbReference type="SUPFAM" id="SSF56935">
    <property type="entry name" value="Porins"/>
    <property type="match status" value="1"/>
</dbReference>
<accession>A0ABW7H8H5</accession>
<reference evidence="1 2" key="1">
    <citation type="submission" date="2024-08" db="EMBL/GenBank/DDBJ databases">
        <authorList>
            <person name="Lu H."/>
        </authorList>
    </citation>
    <scope>NUCLEOTIDE SEQUENCE [LARGE SCALE GENOMIC DNA]</scope>
    <source>
        <strain evidence="1 2">BYS78W</strain>
    </source>
</reference>
<dbReference type="RefSeq" id="WP_394407202.1">
    <property type="nucleotide sequence ID" value="NZ_JBIGIC010000002.1"/>
</dbReference>
<comment type="caution">
    <text evidence="1">The sequence shown here is derived from an EMBL/GenBank/DDBJ whole genome shotgun (WGS) entry which is preliminary data.</text>
</comment>
<keyword evidence="2" id="KW-1185">Reference proteome</keyword>
<organism evidence="1 2">
    <name type="scientific">Pelomonas candidula</name>
    <dbReference type="NCBI Taxonomy" id="3299025"/>
    <lineage>
        <taxon>Bacteria</taxon>
        <taxon>Pseudomonadati</taxon>
        <taxon>Pseudomonadota</taxon>
        <taxon>Betaproteobacteria</taxon>
        <taxon>Burkholderiales</taxon>
        <taxon>Sphaerotilaceae</taxon>
        <taxon>Roseateles</taxon>
    </lineage>
</organism>
<dbReference type="Proteomes" id="UP001606134">
    <property type="component" value="Unassembled WGS sequence"/>
</dbReference>
<protein>
    <recommendedName>
        <fullName evidence="3">DUF2219 domain-containing protein</fullName>
    </recommendedName>
</protein>
<gene>
    <name evidence="1" type="ORF">ACG04R_05990</name>
</gene>
<evidence type="ECO:0008006" key="3">
    <source>
        <dbReference type="Google" id="ProtNLM"/>
    </source>
</evidence>
<evidence type="ECO:0000313" key="1">
    <source>
        <dbReference type="EMBL" id="MFG6486215.1"/>
    </source>
</evidence>